<organism evidence="9 10">
    <name type="scientific">Piliocolobus tephrosceles</name>
    <name type="common">Ugandan red Colobus</name>
    <dbReference type="NCBI Taxonomy" id="591936"/>
    <lineage>
        <taxon>Eukaryota</taxon>
        <taxon>Metazoa</taxon>
        <taxon>Chordata</taxon>
        <taxon>Craniata</taxon>
        <taxon>Vertebrata</taxon>
        <taxon>Euteleostomi</taxon>
        <taxon>Mammalia</taxon>
        <taxon>Eutheria</taxon>
        <taxon>Euarchontoglires</taxon>
        <taxon>Primates</taxon>
        <taxon>Haplorrhini</taxon>
        <taxon>Catarrhini</taxon>
        <taxon>Cercopithecidae</taxon>
        <taxon>Colobinae</taxon>
        <taxon>Piliocolobus</taxon>
    </lineage>
</organism>
<dbReference type="PANTHER" id="PTHR21229:SF1">
    <property type="entry name" value="GH17801P"/>
    <property type="match status" value="1"/>
</dbReference>
<accession>A0A8C9GMQ1</accession>
<dbReference type="Ensembl" id="ENSPTET00000009209.1">
    <property type="protein sequence ID" value="ENSPTEP00000005998.1"/>
    <property type="gene ID" value="ENSPTEG00000006904.1"/>
</dbReference>
<dbReference type="GO" id="GO:0016020">
    <property type="term" value="C:membrane"/>
    <property type="evidence" value="ECO:0007669"/>
    <property type="project" value="UniProtKB-SubCell"/>
</dbReference>
<feature type="domain" description="GOST seven transmembrane" evidence="8">
    <location>
        <begin position="282"/>
        <end position="525"/>
    </location>
</feature>
<keyword evidence="3" id="KW-0732">Signal</keyword>
<feature type="transmembrane region" description="Helical" evidence="7">
    <location>
        <begin position="358"/>
        <end position="378"/>
    </location>
</feature>
<evidence type="ECO:0000313" key="9">
    <source>
        <dbReference type="Ensembl" id="ENSPTEP00000005998.1"/>
    </source>
</evidence>
<keyword evidence="4 7" id="KW-1133">Transmembrane helix</keyword>
<protein>
    <recommendedName>
        <fullName evidence="8">GOST seven transmembrane domain-containing protein</fullName>
    </recommendedName>
</protein>
<dbReference type="Pfam" id="PF06814">
    <property type="entry name" value="GOST_TM"/>
    <property type="match status" value="1"/>
</dbReference>
<dbReference type="AlphaFoldDB" id="A0A8C9GMQ1"/>
<proteinExistence type="predicted"/>
<feature type="transmembrane region" description="Helical" evidence="7">
    <location>
        <begin position="285"/>
        <end position="305"/>
    </location>
</feature>
<evidence type="ECO:0000256" key="3">
    <source>
        <dbReference type="ARBA" id="ARBA00022729"/>
    </source>
</evidence>
<feature type="compositionally biased region" description="Polar residues" evidence="6">
    <location>
        <begin position="37"/>
        <end position="48"/>
    </location>
</feature>
<feature type="region of interest" description="Disordered" evidence="6">
    <location>
        <begin position="31"/>
        <end position="104"/>
    </location>
</feature>
<reference evidence="9" key="1">
    <citation type="submission" date="2025-08" db="UniProtKB">
        <authorList>
            <consortium name="Ensembl"/>
        </authorList>
    </citation>
    <scope>IDENTIFICATION</scope>
</reference>
<dbReference type="InterPro" id="IPR009637">
    <property type="entry name" value="GPR107/GPR108-like"/>
</dbReference>
<keyword evidence="2 7" id="KW-0812">Transmembrane</keyword>
<keyword evidence="5 7" id="KW-0472">Membrane</keyword>
<evidence type="ECO:0000259" key="8">
    <source>
        <dbReference type="Pfam" id="PF06814"/>
    </source>
</evidence>
<feature type="transmembrane region" description="Helical" evidence="7">
    <location>
        <begin position="390"/>
        <end position="407"/>
    </location>
</feature>
<evidence type="ECO:0000256" key="1">
    <source>
        <dbReference type="ARBA" id="ARBA00004141"/>
    </source>
</evidence>
<comment type="subcellular location">
    <subcellularLocation>
        <location evidence="1">Membrane</location>
        <topology evidence="1">Multi-pass membrane protein</topology>
    </subcellularLocation>
</comment>
<evidence type="ECO:0000256" key="7">
    <source>
        <dbReference type="SAM" id="Phobius"/>
    </source>
</evidence>
<feature type="compositionally biased region" description="Basic and acidic residues" evidence="6">
    <location>
        <begin position="79"/>
        <end position="92"/>
    </location>
</feature>
<dbReference type="InterPro" id="IPR053937">
    <property type="entry name" value="GOST_TM"/>
</dbReference>
<feature type="transmembrane region" description="Helical" evidence="7">
    <location>
        <begin position="419"/>
        <end position="443"/>
    </location>
</feature>
<reference evidence="9" key="2">
    <citation type="submission" date="2025-09" db="UniProtKB">
        <authorList>
            <consortium name="Ensembl"/>
        </authorList>
    </citation>
    <scope>IDENTIFICATION</scope>
</reference>
<feature type="transmembrane region" description="Helical" evidence="7">
    <location>
        <begin position="464"/>
        <end position="488"/>
    </location>
</feature>
<dbReference type="Proteomes" id="UP000694416">
    <property type="component" value="Unplaced"/>
</dbReference>
<evidence type="ECO:0000256" key="4">
    <source>
        <dbReference type="ARBA" id="ARBA00022989"/>
    </source>
</evidence>
<evidence type="ECO:0000256" key="6">
    <source>
        <dbReference type="SAM" id="MobiDB-lite"/>
    </source>
</evidence>
<sequence>MKLKEPHAIFKNIGISTTYNRNTRYFSFDMDEEEEQGQVSTNDNQNGHNVDESHDNKNDSQNKGDSQNGDNNQSGDNKQSVDDIKNINDGKSKNNSSSTKEEDDKKKFKLNIYKNNPYLRRKLEYNNSEKNNLYNLPDMFLELIIMKEKDFNDLYLSKDIDICCQMKETKEMSEYSPSYTCPGKGYLKRYVDESNMYSLNLPVYFVNDRIKDDNISESLTDVNTKQLLERIENEFIYNIKDTDVYALFLSNCIDSQTFELELHGDIHILNKYGYLPGDKIAKLNLYFIFMIIYTIYFLIWIYMLVNNKQYVIKIQIWILICTFLYIMENLFLYFYFMVYNITAKVNNNLLFLSVSLSILKNVCSYLLILLGSLGWGLVRPTLDKKTSLKIKILFFFFIIFDFIKHFLDIHLTDTKLNTIYFFFCTIPITVIYSIIYLWVFASASKIIIQLNEDKQYEKLNMFKNFFNVLIFTVIFSVITLIIDIIAIFLLDNTIWNIKCYINEGLISCLFIIILTAMFILFKPSDRLKRIAHFTEIGDMDEMEDFTQFRSTIDDVS</sequence>
<feature type="compositionally biased region" description="Basic and acidic residues" evidence="6">
    <location>
        <begin position="49"/>
        <end position="62"/>
    </location>
</feature>
<name>A0A8C9GMQ1_9PRIM</name>
<keyword evidence="10" id="KW-1185">Reference proteome</keyword>
<dbReference type="GO" id="GO:0005794">
    <property type="term" value="C:Golgi apparatus"/>
    <property type="evidence" value="ECO:0007669"/>
    <property type="project" value="TreeGrafter"/>
</dbReference>
<evidence type="ECO:0000256" key="5">
    <source>
        <dbReference type="ARBA" id="ARBA00023136"/>
    </source>
</evidence>
<feature type="compositionally biased region" description="Polar residues" evidence="6">
    <location>
        <begin position="63"/>
        <end position="78"/>
    </location>
</feature>
<dbReference type="PANTHER" id="PTHR21229">
    <property type="entry name" value="LUNG SEVEN TRANSMEMBRANE RECEPTOR"/>
    <property type="match status" value="1"/>
</dbReference>
<feature type="transmembrane region" description="Helical" evidence="7">
    <location>
        <begin position="500"/>
        <end position="521"/>
    </location>
</feature>
<evidence type="ECO:0000256" key="2">
    <source>
        <dbReference type="ARBA" id="ARBA00022692"/>
    </source>
</evidence>
<evidence type="ECO:0000313" key="10">
    <source>
        <dbReference type="Proteomes" id="UP000694416"/>
    </source>
</evidence>
<feature type="transmembrane region" description="Helical" evidence="7">
    <location>
        <begin position="317"/>
        <end position="338"/>
    </location>
</feature>